<dbReference type="EMBL" id="JACXVP010000010">
    <property type="protein sequence ID" value="KAG5581657.1"/>
    <property type="molecule type" value="Genomic_DNA"/>
</dbReference>
<dbReference type="InterPro" id="IPR001878">
    <property type="entry name" value="Znf_CCHC"/>
</dbReference>
<evidence type="ECO:0000256" key="4">
    <source>
        <dbReference type="ARBA" id="ARBA00022741"/>
    </source>
</evidence>
<dbReference type="SUPFAM" id="SSF57756">
    <property type="entry name" value="Retrovirus zinc finger-like domains"/>
    <property type="match status" value="1"/>
</dbReference>
<dbReference type="PROSITE" id="PS50158">
    <property type="entry name" value="ZF_CCHC"/>
    <property type="match status" value="1"/>
</dbReference>
<gene>
    <name evidence="9" type="ORF">H5410_052284</name>
</gene>
<evidence type="ECO:0000256" key="2">
    <source>
        <dbReference type="ARBA" id="ARBA00022552"/>
    </source>
</evidence>
<dbReference type="SUPFAM" id="SSF52540">
    <property type="entry name" value="P-loop containing nucleoside triphosphate hydrolases"/>
    <property type="match status" value="1"/>
</dbReference>
<dbReference type="InterPro" id="IPR036875">
    <property type="entry name" value="Znf_CCHC_sf"/>
</dbReference>
<keyword evidence="2" id="KW-0698">rRNA processing</keyword>
<dbReference type="GO" id="GO:0003676">
    <property type="term" value="F:nucleic acid binding"/>
    <property type="evidence" value="ECO:0007669"/>
    <property type="project" value="InterPro"/>
</dbReference>
<comment type="caution">
    <text evidence="9">The sequence shown here is derived from an EMBL/GenBank/DDBJ whole genome shotgun (WGS) entry which is preliminary data.</text>
</comment>
<dbReference type="Gene3D" id="4.10.60.10">
    <property type="entry name" value="Zinc finger, CCHC-type"/>
    <property type="match status" value="1"/>
</dbReference>
<proteinExistence type="predicted"/>
<dbReference type="GO" id="GO:0005634">
    <property type="term" value="C:nucleus"/>
    <property type="evidence" value="ECO:0007669"/>
    <property type="project" value="TreeGrafter"/>
</dbReference>
<dbReference type="OrthoDB" id="1626798at2759"/>
<dbReference type="Pfam" id="PF00098">
    <property type="entry name" value="zf-CCHC"/>
    <property type="match status" value="1"/>
</dbReference>
<evidence type="ECO:0000259" key="8">
    <source>
        <dbReference type="PROSITE" id="PS50158"/>
    </source>
</evidence>
<keyword evidence="1" id="KW-0690">Ribosome biogenesis</keyword>
<keyword evidence="3" id="KW-0808">Transferase</keyword>
<keyword evidence="4" id="KW-0547">Nucleotide-binding</keyword>
<keyword evidence="7" id="KW-0863">Zinc-finger</keyword>
<evidence type="ECO:0000313" key="9">
    <source>
        <dbReference type="EMBL" id="KAG5581657.1"/>
    </source>
</evidence>
<keyword evidence="5" id="KW-0418">Kinase</keyword>
<evidence type="ECO:0000256" key="1">
    <source>
        <dbReference type="ARBA" id="ARBA00022517"/>
    </source>
</evidence>
<evidence type="ECO:0000256" key="6">
    <source>
        <dbReference type="ARBA" id="ARBA00022840"/>
    </source>
</evidence>
<dbReference type="Pfam" id="PF13238">
    <property type="entry name" value="AAA_18"/>
    <property type="match status" value="1"/>
</dbReference>
<evidence type="ECO:0000256" key="7">
    <source>
        <dbReference type="PROSITE-ProRule" id="PRU00047"/>
    </source>
</evidence>
<sequence>MEKCYNCGKKGHYARDCWCKKVEERNQQEELVTCHSNKEEKFTLVIVSEKLVDYEHEWIVDSGCSNYMTSDEKKIINMSDYKGGQVIVTVNNSKMSVTHMAKRFSCLIKAQDKLNFKMSTIFQTFWTSEAILHCGYRYVVTFIDEFSSEAFLLIQLTTITQNSSCRKRLNILITGTPGTGKTTTAASMAVVSELRHINVGDFANEENLTNDWDDTFDCYYSNEELKML</sequence>
<evidence type="ECO:0000256" key="3">
    <source>
        <dbReference type="ARBA" id="ARBA00022679"/>
    </source>
</evidence>
<keyword evidence="7" id="KW-0862">Zinc</keyword>
<name>A0A9J5X0E5_SOLCO</name>
<dbReference type="GO" id="GO:0005737">
    <property type="term" value="C:cytoplasm"/>
    <property type="evidence" value="ECO:0007669"/>
    <property type="project" value="TreeGrafter"/>
</dbReference>
<keyword evidence="6" id="KW-0067">ATP-binding</keyword>
<evidence type="ECO:0000256" key="5">
    <source>
        <dbReference type="ARBA" id="ARBA00022777"/>
    </source>
</evidence>
<feature type="domain" description="CCHC-type" evidence="8">
    <location>
        <begin position="3"/>
        <end position="17"/>
    </location>
</feature>
<organism evidence="9 10">
    <name type="scientific">Solanum commersonii</name>
    <name type="common">Commerson's wild potato</name>
    <name type="synonym">Commerson's nightshade</name>
    <dbReference type="NCBI Taxonomy" id="4109"/>
    <lineage>
        <taxon>Eukaryota</taxon>
        <taxon>Viridiplantae</taxon>
        <taxon>Streptophyta</taxon>
        <taxon>Embryophyta</taxon>
        <taxon>Tracheophyta</taxon>
        <taxon>Spermatophyta</taxon>
        <taxon>Magnoliopsida</taxon>
        <taxon>eudicotyledons</taxon>
        <taxon>Gunneridae</taxon>
        <taxon>Pentapetalae</taxon>
        <taxon>asterids</taxon>
        <taxon>lamiids</taxon>
        <taxon>Solanales</taxon>
        <taxon>Solanaceae</taxon>
        <taxon>Solanoideae</taxon>
        <taxon>Solaneae</taxon>
        <taxon>Solanum</taxon>
    </lineage>
</organism>
<dbReference type="InterPro" id="IPR020618">
    <property type="entry name" value="Adenyl_kinase_AK6"/>
</dbReference>
<dbReference type="GO" id="GO:0016887">
    <property type="term" value="F:ATP hydrolysis activity"/>
    <property type="evidence" value="ECO:0007669"/>
    <property type="project" value="InterPro"/>
</dbReference>
<dbReference type="SMART" id="SM00343">
    <property type="entry name" value="ZnF_C2HC"/>
    <property type="match status" value="1"/>
</dbReference>
<keyword evidence="10" id="KW-1185">Reference proteome</keyword>
<protein>
    <recommendedName>
        <fullName evidence="8">CCHC-type domain-containing protein</fullName>
    </recommendedName>
</protein>
<dbReference type="Gene3D" id="3.40.50.300">
    <property type="entry name" value="P-loop containing nucleotide triphosphate hydrolases"/>
    <property type="match status" value="1"/>
</dbReference>
<dbReference type="Proteomes" id="UP000824120">
    <property type="component" value="Chromosome 10"/>
</dbReference>
<dbReference type="PANTHER" id="PTHR12595:SF20">
    <property type="entry name" value="ADENYLATE KINASE ISOENZYME 6 HOMOLOG"/>
    <property type="match status" value="1"/>
</dbReference>
<dbReference type="GO" id="GO:0004017">
    <property type="term" value="F:AMP kinase activity"/>
    <property type="evidence" value="ECO:0007669"/>
    <property type="project" value="InterPro"/>
</dbReference>
<reference evidence="9 10" key="1">
    <citation type="submission" date="2020-09" db="EMBL/GenBank/DDBJ databases">
        <title>De no assembly of potato wild relative species, Solanum commersonii.</title>
        <authorList>
            <person name="Cho K."/>
        </authorList>
    </citation>
    <scope>NUCLEOTIDE SEQUENCE [LARGE SCALE GENOMIC DNA]</scope>
    <source>
        <strain evidence="9">LZ3.2</strain>
        <tissue evidence="9">Leaf</tissue>
    </source>
</reference>
<evidence type="ECO:0000313" key="10">
    <source>
        <dbReference type="Proteomes" id="UP000824120"/>
    </source>
</evidence>
<dbReference type="AlphaFoldDB" id="A0A9J5X0E5"/>
<dbReference type="GO" id="GO:0005524">
    <property type="term" value="F:ATP binding"/>
    <property type="evidence" value="ECO:0007669"/>
    <property type="project" value="UniProtKB-KW"/>
</dbReference>
<dbReference type="GO" id="GO:0006364">
    <property type="term" value="P:rRNA processing"/>
    <property type="evidence" value="ECO:0007669"/>
    <property type="project" value="UniProtKB-KW"/>
</dbReference>
<dbReference type="GO" id="GO:0008270">
    <property type="term" value="F:zinc ion binding"/>
    <property type="evidence" value="ECO:0007669"/>
    <property type="project" value="UniProtKB-KW"/>
</dbReference>
<accession>A0A9J5X0E5</accession>
<keyword evidence="7" id="KW-0479">Metal-binding</keyword>
<dbReference type="PANTHER" id="PTHR12595">
    <property type="entry name" value="POS9-ACTIVATING FACTOR FAP7-RELATED"/>
    <property type="match status" value="1"/>
</dbReference>
<dbReference type="InterPro" id="IPR027417">
    <property type="entry name" value="P-loop_NTPase"/>
</dbReference>